<accession>A0A1B7X8Q2</accession>
<dbReference type="Pfam" id="PF20436">
    <property type="entry name" value="LonB_AAA-LID"/>
    <property type="match status" value="1"/>
</dbReference>
<keyword evidence="6" id="KW-1185">Reference proteome</keyword>
<dbReference type="Pfam" id="PF05362">
    <property type="entry name" value="Lon_C"/>
    <property type="match status" value="1"/>
</dbReference>
<dbReference type="Gene3D" id="3.40.50.300">
    <property type="entry name" value="P-loop containing nucleotide triphosphate hydrolases"/>
    <property type="match status" value="2"/>
</dbReference>
<evidence type="ECO:0000313" key="5">
    <source>
        <dbReference type="EMBL" id="OBQ45761.1"/>
    </source>
</evidence>
<dbReference type="PATRIC" id="fig|1560234.3.peg.2742"/>
<dbReference type="InterPro" id="IPR020568">
    <property type="entry name" value="Ribosomal_Su5_D2-typ_SF"/>
</dbReference>
<dbReference type="RefSeq" id="WP_066858798.1">
    <property type="nucleotide sequence ID" value="NZ_JXMS01000044.1"/>
</dbReference>
<dbReference type="PROSITE" id="PS51786">
    <property type="entry name" value="LON_PROTEOLYTIC"/>
    <property type="match status" value="1"/>
</dbReference>
<dbReference type="EMBL" id="JXMS01000044">
    <property type="protein sequence ID" value="OBQ45761.1"/>
    <property type="molecule type" value="Genomic_DNA"/>
</dbReference>
<evidence type="ECO:0000256" key="2">
    <source>
        <dbReference type="PROSITE-ProRule" id="PRU01122"/>
    </source>
</evidence>
<dbReference type="InterPro" id="IPR041699">
    <property type="entry name" value="AAA_32"/>
</dbReference>
<feature type="active site" evidence="2">
    <location>
        <position position="664"/>
    </location>
</feature>
<feature type="coiled-coil region" evidence="3">
    <location>
        <begin position="212"/>
        <end position="246"/>
    </location>
</feature>
<dbReference type="STRING" id="1560234.SP90_16315"/>
<protein>
    <recommendedName>
        <fullName evidence="2">endopeptidase La</fullName>
        <ecNumber evidence="2">3.4.21.53</ecNumber>
    </recommendedName>
</protein>
<feature type="active site" evidence="2">
    <location>
        <position position="707"/>
    </location>
</feature>
<evidence type="ECO:0000313" key="6">
    <source>
        <dbReference type="Proteomes" id="UP000091979"/>
    </source>
</evidence>
<gene>
    <name evidence="5" type="ORF">SP90_16315</name>
</gene>
<dbReference type="InterPro" id="IPR046844">
    <property type="entry name" value="Lon-like_helical"/>
</dbReference>
<dbReference type="GO" id="GO:0006508">
    <property type="term" value="P:proteolysis"/>
    <property type="evidence" value="ECO:0007669"/>
    <property type="project" value="UniProtKB-KW"/>
</dbReference>
<dbReference type="OrthoDB" id="9758568at2"/>
<evidence type="ECO:0000259" key="4">
    <source>
        <dbReference type="PROSITE" id="PS51786"/>
    </source>
</evidence>
<comment type="caution">
    <text evidence="5">The sequence shown here is derived from an EMBL/GenBank/DDBJ whole genome shotgun (WGS) entry which is preliminary data.</text>
</comment>
<name>A0A1B7X8Q2_9BACT</name>
<dbReference type="PRINTS" id="PR00830">
    <property type="entry name" value="ENDOLAPTASE"/>
</dbReference>
<dbReference type="InterPro" id="IPR008269">
    <property type="entry name" value="Lon_proteolytic"/>
</dbReference>
<dbReference type="InterPro" id="IPR027065">
    <property type="entry name" value="Lon_Prtase"/>
</dbReference>
<dbReference type="InterPro" id="IPR014721">
    <property type="entry name" value="Ribsml_uS5_D2-typ_fold_subgr"/>
</dbReference>
<dbReference type="Pfam" id="PF20437">
    <property type="entry name" value="LonC_helical"/>
    <property type="match status" value="1"/>
</dbReference>
<dbReference type="GO" id="GO:0030163">
    <property type="term" value="P:protein catabolic process"/>
    <property type="evidence" value="ECO:0007669"/>
    <property type="project" value="InterPro"/>
</dbReference>
<proteinExistence type="inferred from homology"/>
<dbReference type="EC" id="3.4.21.53" evidence="2"/>
<dbReference type="GO" id="GO:0005524">
    <property type="term" value="F:ATP binding"/>
    <property type="evidence" value="ECO:0007669"/>
    <property type="project" value="InterPro"/>
</dbReference>
<dbReference type="InterPro" id="IPR046843">
    <property type="entry name" value="LonB_AAA-LID"/>
</dbReference>
<dbReference type="Gene3D" id="3.30.230.10">
    <property type="match status" value="1"/>
</dbReference>
<reference evidence="5 6" key="1">
    <citation type="submission" date="2015-01" db="EMBL/GenBank/DDBJ databases">
        <title>Desulfovibrio sp. JC271 draft genome sequence.</title>
        <authorList>
            <person name="Shivani Y."/>
            <person name="Subhash Y."/>
            <person name="Sasikala C."/>
            <person name="Ramana C.V."/>
        </authorList>
    </citation>
    <scope>NUCLEOTIDE SEQUENCE [LARGE SCALE GENOMIC DNA]</scope>
    <source>
        <strain evidence="5 6">JC271</strain>
    </source>
</reference>
<dbReference type="Proteomes" id="UP000091979">
    <property type="component" value="Unassembled WGS sequence"/>
</dbReference>
<dbReference type="Pfam" id="PF13654">
    <property type="entry name" value="AAA_32"/>
    <property type="match status" value="1"/>
</dbReference>
<keyword evidence="1 2" id="KW-0645">Protease</keyword>
<dbReference type="GO" id="GO:0004176">
    <property type="term" value="F:ATP-dependent peptidase activity"/>
    <property type="evidence" value="ECO:0007669"/>
    <property type="project" value="UniProtKB-UniRule"/>
</dbReference>
<dbReference type="Gene3D" id="1.10.8.60">
    <property type="match status" value="1"/>
</dbReference>
<feature type="domain" description="Lon proteolytic" evidence="4">
    <location>
        <begin position="574"/>
        <end position="769"/>
    </location>
</feature>
<dbReference type="PANTHER" id="PTHR10046">
    <property type="entry name" value="ATP DEPENDENT LON PROTEASE FAMILY MEMBER"/>
    <property type="match status" value="1"/>
</dbReference>
<evidence type="ECO:0000256" key="3">
    <source>
        <dbReference type="SAM" id="Coils"/>
    </source>
</evidence>
<keyword evidence="3" id="KW-0175">Coiled coil</keyword>
<comment type="catalytic activity">
    <reaction evidence="2">
        <text>Hydrolysis of proteins in presence of ATP.</text>
        <dbReference type="EC" id="3.4.21.53"/>
    </reaction>
</comment>
<dbReference type="InterPro" id="IPR027417">
    <property type="entry name" value="P-loop_NTPase"/>
</dbReference>
<sequence length="809" mass="90078">MSKIRPLPAKKLRAKLALSHIPYKSSSDIKLDATCVHAPQPRAMQALELALHINDNGYNIFLAGCANLGRNYMLQEYLREKAKALPVPPDLLYVNNFDDPDAPILLSVPAGKGRSLKQDFSQAISNIRKELPKRFEGDSYLKKRTIIMDQFAEERDALFKEMDSIAGKEGFHMDLDEQGSITLYPLIDGKRLSEEEFERIDEGLKKSLKGKGDKLLQALNTLLRNMNEAEQTLRTKEKNLDKELTTEVLDELLQPVVKEYEECCQSEALSDFFKAAREDIIEHVEALLPKEPSAAPLTLPEALQQQHQEDAAAPYEINVFVDHSESKGAPIILDDHPTVANLLGCIEREAEMGALITDFSLIKSGSLHQANGGFLLLHIEDILSQGGSWEGLMRALRSGMVRIEDSEEGQETTKTKGIEPEPLLLDLKVILIGGEDVYEQLLQSDDRFPKLFKIKAHLNDAMLRGKEGYAVYLHRMAGIIDDCDLLPFTKDAMAEVIDYGSRIVEDQTRLSLKFPLLREIMIEASALAAMDKKETVDGSVVHQTLVTRHYRNNLYEELFFEEYDRDLIKVTTHGEKIGRVNGLSVSMYGDFEFGLPHQIASTVGVGHGGVIDLEREAELSGPIHTKAMMILKSYLIGMFAHNKPLVLTGSLYFEQGYAGVEGDSASGAELAALLSALAEVPLSQSLAFTGAVSQSGEILAVGGVTRKIEGYFDICSRRGLTGQQGVIMPKDNVDQLMLKREIADKVEEGLFSIYPVTHIEEALEILTGMKCGSRRKDGSFTKDSLFDRVDRRLKELGRLATHAYKQNKK</sequence>
<dbReference type="SUPFAM" id="SSF54211">
    <property type="entry name" value="Ribosomal protein S5 domain 2-like"/>
    <property type="match status" value="1"/>
</dbReference>
<dbReference type="AlphaFoldDB" id="A0A1B7X8Q2"/>
<organism evidence="5 6">
    <name type="scientific">Halodesulfovibrio spirochaetisodalis</name>
    <dbReference type="NCBI Taxonomy" id="1560234"/>
    <lineage>
        <taxon>Bacteria</taxon>
        <taxon>Pseudomonadati</taxon>
        <taxon>Thermodesulfobacteriota</taxon>
        <taxon>Desulfovibrionia</taxon>
        <taxon>Desulfovibrionales</taxon>
        <taxon>Desulfovibrionaceae</taxon>
        <taxon>Halodesulfovibrio</taxon>
    </lineage>
</organism>
<keyword evidence="2" id="KW-0720">Serine protease</keyword>
<evidence type="ECO:0000256" key="1">
    <source>
        <dbReference type="ARBA" id="ARBA00022670"/>
    </source>
</evidence>
<dbReference type="GO" id="GO:0004252">
    <property type="term" value="F:serine-type endopeptidase activity"/>
    <property type="evidence" value="ECO:0007669"/>
    <property type="project" value="UniProtKB-UniRule"/>
</dbReference>
<comment type="similarity">
    <text evidence="2">Belongs to the peptidase S16 family.</text>
</comment>
<keyword evidence="2" id="KW-0378">Hydrolase</keyword>